<dbReference type="EMBL" id="JAWQEG010006794">
    <property type="protein sequence ID" value="KAK3853863.1"/>
    <property type="molecule type" value="Genomic_DNA"/>
</dbReference>
<dbReference type="GO" id="GO:0006145">
    <property type="term" value="P:purine nucleobase catabolic process"/>
    <property type="evidence" value="ECO:0007669"/>
    <property type="project" value="TreeGrafter"/>
</dbReference>
<feature type="compositionally biased region" description="Polar residues" evidence="1">
    <location>
        <begin position="258"/>
        <end position="268"/>
    </location>
</feature>
<protein>
    <submittedName>
        <fullName evidence="2">Uncharacterized protein</fullName>
    </submittedName>
</protein>
<evidence type="ECO:0000256" key="1">
    <source>
        <dbReference type="SAM" id="MobiDB-lite"/>
    </source>
</evidence>
<dbReference type="Proteomes" id="UP001286313">
    <property type="component" value="Unassembled WGS sequence"/>
</dbReference>
<evidence type="ECO:0000313" key="3">
    <source>
        <dbReference type="Proteomes" id="UP001286313"/>
    </source>
</evidence>
<organism evidence="2 3">
    <name type="scientific">Petrolisthes cinctipes</name>
    <name type="common">Flat porcelain crab</name>
    <dbReference type="NCBI Taxonomy" id="88211"/>
    <lineage>
        <taxon>Eukaryota</taxon>
        <taxon>Metazoa</taxon>
        <taxon>Ecdysozoa</taxon>
        <taxon>Arthropoda</taxon>
        <taxon>Crustacea</taxon>
        <taxon>Multicrustacea</taxon>
        <taxon>Malacostraca</taxon>
        <taxon>Eumalacostraca</taxon>
        <taxon>Eucarida</taxon>
        <taxon>Decapoda</taxon>
        <taxon>Pleocyemata</taxon>
        <taxon>Anomura</taxon>
        <taxon>Galatheoidea</taxon>
        <taxon>Porcellanidae</taxon>
        <taxon>Petrolisthes</taxon>
    </lineage>
</organism>
<accession>A0AAE1BNW6</accession>
<dbReference type="InterPro" id="IPR050138">
    <property type="entry name" value="DHOase/Allantoinase_Hydrolase"/>
</dbReference>
<dbReference type="PANTHER" id="PTHR43668">
    <property type="entry name" value="ALLANTOINASE"/>
    <property type="match status" value="1"/>
</dbReference>
<keyword evidence="3" id="KW-1185">Reference proteome</keyword>
<dbReference type="Gene3D" id="3.20.20.140">
    <property type="entry name" value="Metal-dependent hydrolases"/>
    <property type="match status" value="1"/>
</dbReference>
<comment type="caution">
    <text evidence="2">The sequence shown here is derived from an EMBL/GenBank/DDBJ whole genome shotgun (WGS) entry which is preliminary data.</text>
</comment>
<dbReference type="GO" id="GO:0005737">
    <property type="term" value="C:cytoplasm"/>
    <property type="evidence" value="ECO:0007669"/>
    <property type="project" value="TreeGrafter"/>
</dbReference>
<feature type="region of interest" description="Disordered" evidence="1">
    <location>
        <begin position="258"/>
        <end position="281"/>
    </location>
</feature>
<dbReference type="InterPro" id="IPR032466">
    <property type="entry name" value="Metal_Hydrolase"/>
</dbReference>
<proteinExistence type="predicted"/>
<dbReference type="SUPFAM" id="SSF51556">
    <property type="entry name" value="Metallo-dependent hydrolases"/>
    <property type="match status" value="1"/>
</dbReference>
<evidence type="ECO:0000313" key="2">
    <source>
        <dbReference type="EMBL" id="KAK3853863.1"/>
    </source>
</evidence>
<sequence length="292" mass="32141">MREYREREGHWITLKDPLTTTSVGSRVFSGPCLASVGLYKSGCVVLCCCCCCCSVLCKKERRVNIINNNVWSYKQRQEDDTSGRKVVFSDLTCSAIIQVEGGKIKHISRHTTDVSSFPQHQVVDCGDLVLMAGVGTHTYTSTSLDATAWEGYNSATRAAIAGGITTIVDMPLNSIPPTTTLEAWQTKMEAAQGQCWADVGFWAVVVPGNTSELLKMTDRGICGFKCFLIHSGVDEFPCGTNSVLLFHAECDIGETVTASDPSENTVRSSSRDHRRWKRQPSNKSLVCVRRLR</sequence>
<dbReference type="PANTHER" id="PTHR43668:SF2">
    <property type="entry name" value="ALLANTOINASE"/>
    <property type="match status" value="1"/>
</dbReference>
<dbReference type="GO" id="GO:0004038">
    <property type="term" value="F:allantoinase activity"/>
    <property type="evidence" value="ECO:0007669"/>
    <property type="project" value="TreeGrafter"/>
</dbReference>
<gene>
    <name evidence="2" type="ORF">Pcinc_039616</name>
</gene>
<name>A0AAE1BNW6_PETCI</name>
<reference evidence="2" key="1">
    <citation type="submission" date="2023-10" db="EMBL/GenBank/DDBJ databases">
        <title>Genome assemblies of two species of porcelain crab, Petrolisthes cinctipes and Petrolisthes manimaculis (Anomura: Porcellanidae).</title>
        <authorList>
            <person name="Angst P."/>
        </authorList>
    </citation>
    <scope>NUCLEOTIDE SEQUENCE</scope>
    <source>
        <strain evidence="2">PB745_01</strain>
        <tissue evidence="2">Gill</tissue>
    </source>
</reference>
<dbReference type="AlphaFoldDB" id="A0AAE1BNW6"/>